<dbReference type="STRING" id="409849.ENSPMGP00000028617"/>
<sequence length="263" mass="29765">MANAKFNYGFEYLGVQDKLVQTPLTDRCYLTMTQALEARLGGSPFGPAGTGKTESVKALGHQLGRFVLVFNCDETFDFQAMGRIFVGLCQVGAWGCFDEFNRLEERMLSAVSQQVQFIQVALRDIFLTLCLLSPDMAIFITMNPGYAGRSNLPDNLKKLFRSLAMTKPDRQLIAQVMLYSQGFRTAEILAKKIVPFFKLCDEQLSSQSHYDFGLRALKSVLISAGNVKRERIQRIKREKLERGEDVDENEIAENLPEQEVWLP</sequence>
<proteinExistence type="predicted"/>
<dbReference type="Proteomes" id="UP000261520">
    <property type="component" value="Unplaced"/>
</dbReference>
<dbReference type="Gene3D" id="3.40.50.300">
    <property type="entry name" value="P-loop containing nucleotide triphosphate hydrolases"/>
    <property type="match status" value="1"/>
</dbReference>
<accession>A0A3B4BJC9</accession>
<dbReference type="Pfam" id="PF12774">
    <property type="entry name" value="AAA_6"/>
    <property type="match status" value="1"/>
</dbReference>
<evidence type="ECO:0000313" key="3">
    <source>
        <dbReference type="Proteomes" id="UP000261520"/>
    </source>
</evidence>
<dbReference type="InterPro" id="IPR035699">
    <property type="entry name" value="AAA_6"/>
</dbReference>
<dbReference type="InterPro" id="IPR027417">
    <property type="entry name" value="P-loop_NTPase"/>
</dbReference>
<dbReference type="InterPro" id="IPR026983">
    <property type="entry name" value="DHC"/>
</dbReference>
<dbReference type="GO" id="GO:0005524">
    <property type="term" value="F:ATP binding"/>
    <property type="evidence" value="ECO:0007669"/>
    <property type="project" value="InterPro"/>
</dbReference>
<dbReference type="GO" id="GO:0007018">
    <property type="term" value="P:microtubule-based movement"/>
    <property type="evidence" value="ECO:0007669"/>
    <property type="project" value="InterPro"/>
</dbReference>
<dbReference type="SUPFAM" id="SSF52540">
    <property type="entry name" value="P-loop containing nucleoside triphosphate hydrolases"/>
    <property type="match status" value="1"/>
</dbReference>
<feature type="domain" description="Dynein heavy chain hydrolytic ATP-binding dynein motor region" evidence="1">
    <location>
        <begin position="8"/>
        <end position="233"/>
    </location>
</feature>
<reference evidence="2" key="1">
    <citation type="submission" date="2025-08" db="UniProtKB">
        <authorList>
            <consortium name="Ensembl"/>
        </authorList>
    </citation>
    <scope>IDENTIFICATION</scope>
</reference>
<dbReference type="InterPro" id="IPR043157">
    <property type="entry name" value="Dynein_AAA1S"/>
</dbReference>
<dbReference type="Ensembl" id="ENSPMGT00000030467.1">
    <property type="protein sequence ID" value="ENSPMGP00000028617.1"/>
    <property type="gene ID" value="ENSPMGG00000023042.1"/>
</dbReference>
<dbReference type="PANTHER" id="PTHR46532">
    <property type="entry name" value="MALE FERTILITY FACTOR KL5"/>
    <property type="match status" value="1"/>
</dbReference>
<name>A0A3B4BJC9_9GOBI</name>
<evidence type="ECO:0000259" key="1">
    <source>
        <dbReference type="Pfam" id="PF12774"/>
    </source>
</evidence>
<keyword evidence="3" id="KW-1185">Reference proteome</keyword>
<dbReference type="GO" id="GO:0051959">
    <property type="term" value="F:dynein light intermediate chain binding"/>
    <property type="evidence" value="ECO:0007669"/>
    <property type="project" value="InterPro"/>
</dbReference>
<dbReference type="AlphaFoldDB" id="A0A3B4BJC9"/>
<dbReference type="PANTHER" id="PTHR46532:SF13">
    <property type="entry name" value="CYTOPLASMIC DYNEIN 1 HEAVY CHAIN 1"/>
    <property type="match status" value="1"/>
</dbReference>
<reference evidence="2" key="2">
    <citation type="submission" date="2025-09" db="UniProtKB">
        <authorList>
            <consortium name="Ensembl"/>
        </authorList>
    </citation>
    <scope>IDENTIFICATION</scope>
</reference>
<organism evidence="2 3">
    <name type="scientific">Periophthalmus magnuspinnatus</name>
    <dbReference type="NCBI Taxonomy" id="409849"/>
    <lineage>
        <taxon>Eukaryota</taxon>
        <taxon>Metazoa</taxon>
        <taxon>Chordata</taxon>
        <taxon>Craniata</taxon>
        <taxon>Vertebrata</taxon>
        <taxon>Euteleostomi</taxon>
        <taxon>Actinopterygii</taxon>
        <taxon>Neopterygii</taxon>
        <taxon>Teleostei</taxon>
        <taxon>Neoteleostei</taxon>
        <taxon>Acanthomorphata</taxon>
        <taxon>Gobiaria</taxon>
        <taxon>Gobiiformes</taxon>
        <taxon>Gobioidei</taxon>
        <taxon>Gobiidae</taxon>
        <taxon>Oxudercinae</taxon>
        <taxon>Periophthalmus</taxon>
    </lineage>
</organism>
<evidence type="ECO:0000313" key="2">
    <source>
        <dbReference type="Ensembl" id="ENSPMGP00000028617.1"/>
    </source>
</evidence>
<dbReference type="FunFam" id="3.40.50.300:FF:000071">
    <property type="entry name" value="Cytoplasmic dynein heavy chain 1"/>
    <property type="match status" value="1"/>
</dbReference>
<dbReference type="Gene3D" id="1.10.8.710">
    <property type="match status" value="1"/>
</dbReference>
<dbReference type="GO" id="GO:0005858">
    <property type="term" value="C:axonemal dynein complex"/>
    <property type="evidence" value="ECO:0007669"/>
    <property type="project" value="TreeGrafter"/>
</dbReference>
<protein>
    <recommendedName>
        <fullName evidence="1">Dynein heavy chain hydrolytic ATP-binding dynein motor region domain-containing protein</fullName>
    </recommendedName>
</protein>
<dbReference type="GO" id="GO:0045505">
    <property type="term" value="F:dynein intermediate chain binding"/>
    <property type="evidence" value="ECO:0007669"/>
    <property type="project" value="InterPro"/>
</dbReference>